<gene>
    <name evidence="2" type="ORF">N0V83_010736</name>
</gene>
<keyword evidence="1" id="KW-0812">Transmembrane</keyword>
<dbReference type="Proteomes" id="UP001140560">
    <property type="component" value="Unassembled WGS sequence"/>
</dbReference>
<organism evidence="2 3">
    <name type="scientific">Neocucurbitaria cava</name>
    <dbReference type="NCBI Taxonomy" id="798079"/>
    <lineage>
        <taxon>Eukaryota</taxon>
        <taxon>Fungi</taxon>
        <taxon>Dikarya</taxon>
        <taxon>Ascomycota</taxon>
        <taxon>Pezizomycotina</taxon>
        <taxon>Dothideomycetes</taxon>
        <taxon>Pleosporomycetidae</taxon>
        <taxon>Pleosporales</taxon>
        <taxon>Pleosporineae</taxon>
        <taxon>Cucurbitariaceae</taxon>
        <taxon>Neocucurbitaria</taxon>
    </lineage>
</organism>
<comment type="caution">
    <text evidence="2">The sequence shown here is derived from an EMBL/GenBank/DDBJ whole genome shotgun (WGS) entry which is preliminary data.</text>
</comment>
<proteinExistence type="predicted"/>
<sequence length="338" mass="37299">MAPTKLTDRAEPAVVTHTHTPVRSRLPSVLRVPILVVLNLCINTALWSFVSNFLPPELGAVSKVPHEDDLVSVYSPAARLGMRILTIWMTWYFNYDFFDVSALTVLTHAPYAYLLTTYYDISTLTVAAHMNIEVLSIALPTYLLRPRSVVHNANVSLRNRFLLNSFQVQLSNSLLATGVYVVVLWAGLKTGVLNLFLVQFFDIPTLEYAHLETPVSIIGKIFTAGYAAKEFLLNPSMAAQPPSGTATPAQTFDPSTATLPQTVKQNVWNFSKRTRTLIQQTGILNAFLFVNTVQRCMALNGAEVTGAVGYASVWVVANAVIALWYGWVGDTSADYEPL</sequence>
<dbReference type="EMBL" id="JAPEUY010000022">
    <property type="protein sequence ID" value="KAJ4361795.1"/>
    <property type="molecule type" value="Genomic_DNA"/>
</dbReference>
<protein>
    <submittedName>
        <fullName evidence="2">Uncharacterized protein</fullName>
    </submittedName>
</protein>
<evidence type="ECO:0000256" key="1">
    <source>
        <dbReference type="SAM" id="Phobius"/>
    </source>
</evidence>
<evidence type="ECO:0000313" key="2">
    <source>
        <dbReference type="EMBL" id="KAJ4361795.1"/>
    </source>
</evidence>
<reference evidence="2" key="1">
    <citation type="submission" date="2022-10" db="EMBL/GenBank/DDBJ databases">
        <title>Tapping the CABI collections for fungal endophytes: first genome assemblies for Collariella, Neodidymelliopsis, Ascochyta clinopodiicola, Didymella pomorum, Didymosphaeria variabile, Neocosmospora piperis and Neocucurbitaria cava.</title>
        <authorList>
            <person name="Hill R."/>
        </authorList>
    </citation>
    <scope>NUCLEOTIDE SEQUENCE</scope>
    <source>
        <strain evidence="2">IMI 356814</strain>
    </source>
</reference>
<keyword evidence="3" id="KW-1185">Reference proteome</keyword>
<keyword evidence="1" id="KW-1133">Transmembrane helix</keyword>
<name>A0A9W8XYZ8_9PLEO</name>
<keyword evidence="1" id="KW-0472">Membrane</keyword>
<feature type="transmembrane region" description="Helical" evidence="1">
    <location>
        <begin position="29"/>
        <end position="50"/>
    </location>
</feature>
<evidence type="ECO:0000313" key="3">
    <source>
        <dbReference type="Proteomes" id="UP001140560"/>
    </source>
</evidence>
<accession>A0A9W8XYZ8</accession>
<feature type="transmembrane region" description="Helical" evidence="1">
    <location>
        <begin position="307"/>
        <end position="328"/>
    </location>
</feature>
<dbReference type="AlphaFoldDB" id="A0A9W8XYZ8"/>
<dbReference type="OrthoDB" id="5394254at2759"/>